<dbReference type="InterPro" id="IPR036388">
    <property type="entry name" value="WH-like_DNA-bd_sf"/>
</dbReference>
<accession>A0ABZ2LWU3</accession>
<dbReference type="InterPro" id="IPR036390">
    <property type="entry name" value="WH_DNA-bd_sf"/>
</dbReference>
<dbReference type="PANTHER" id="PTHR33204:SF18">
    <property type="entry name" value="TRANSCRIPTIONAL REGULATORY PROTEIN"/>
    <property type="match status" value="1"/>
</dbReference>
<evidence type="ECO:0000259" key="4">
    <source>
        <dbReference type="PROSITE" id="PS51118"/>
    </source>
</evidence>
<evidence type="ECO:0000313" key="6">
    <source>
        <dbReference type="Proteomes" id="UP001370348"/>
    </source>
</evidence>
<evidence type="ECO:0000256" key="1">
    <source>
        <dbReference type="ARBA" id="ARBA00023015"/>
    </source>
</evidence>
<keyword evidence="1" id="KW-0805">Transcription regulation</keyword>
<keyword evidence="3" id="KW-0804">Transcription</keyword>
<dbReference type="Gene3D" id="1.10.10.10">
    <property type="entry name" value="Winged helix-like DNA-binding domain superfamily/Winged helix DNA-binding domain"/>
    <property type="match status" value="1"/>
</dbReference>
<feature type="domain" description="HTH hxlR-type" evidence="4">
    <location>
        <begin position="8"/>
        <end position="100"/>
    </location>
</feature>
<dbReference type="InterPro" id="IPR036527">
    <property type="entry name" value="SCP2_sterol-bd_dom_sf"/>
</dbReference>
<protein>
    <submittedName>
        <fullName evidence="5">Winged helix-turn-helix transcriptional regulator</fullName>
    </submittedName>
</protein>
<keyword evidence="6" id="KW-1185">Reference proteome</keyword>
<name>A0ABZ2LWU3_9BACT</name>
<dbReference type="RefSeq" id="WP_394824992.1">
    <property type="nucleotide sequence ID" value="NZ_CP089984.1"/>
</dbReference>
<dbReference type="Proteomes" id="UP001370348">
    <property type="component" value="Chromosome"/>
</dbReference>
<evidence type="ECO:0000256" key="2">
    <source>
        <dbReference type="ARBA" id="ARBA00023125"/>
    </source>
</evidence>
<dbReference type="InterPro" id="IPR011991">
    <property type="entry name" value="ArsR-like_HTH"/>
</dbReference>
<keyword evidence="2" id="KW-0238">DNA-binding</keyword>
<proteinExistence type="predicted"/>
<dbReference type="InterPro" id="IPR002577">
    <property type="entry name" value="HTH_HxlR"/>
</dbReference>
<organism evidence="5 6">
    <name type="scientific">Pendulispora albinea</name>
    <dbReference type="NCBI Taxonomy" id="2741071"/>
    <lineage>
        <taxon>Bacteria</taxon>
        <taxon>Pseudomonadati</taxon>
        <taxon>Myxococcota</taxon>
        <taxon>Myxococcia</taxon>
        <taxon>Myxococcales</taxon>
        <taxon>Sorangiineae</taxon>
        <taxon>Pendulisporaceae</taxon>
        <taxon>Pendulispora</taxon>
    </lineage>
</organism>
<gene>
    <name evidence="5" type="ORF">LZC94_47045</name>
</gene>
<dbReference type="CDD" id="cd00090">
    <property type="entry name" value="HTH_ARSR"/>
    <property type="match status" value="1"/>
</dbReference>
<evidence type="ECO:0000313" key="5">
    <source>
        <dbReference type="EMBL" id="WXB15367.1"/>
    </source>
</evidence>
<evidence type="ECO:0000256" key="3">
    <source>
        <dbReference type="ARBA" id="ARBA00023163"/>
    </source>
</evidence>
<dbReference type="PANTHER" id="PTHR33204">
    <property type="entry name" value="TRANSCRIPTIONAL REGULATOR, MARR FAMILY"/>
    <property type="match status" value="1"/>
</dbReference>
<reference evidence="5 6" key="1">
    <citation type="submission" date="2021-12" db="EMBL/GenBank/DDBJ databases">
        <title>Discovery of the Pendulisporaceae a myxobacterial family with distinct sporulation behavior and unique specialized metabolism.</title>
        <authorList>
            <person name="Garcia R."/>
            <person name="Popoff A."/>
            <person name="Bader C.D."/>
            <person name="Loehr J."/>
            <person name="Walesch S."/>
            <person name="Walt C."/>
            <person name="Boldt J."/>
            <person name="Bunk B."/>
            <person name="Haeckl F.J.F.P.J."/>
            <person name="Gunesch A.P."/>
            <person name="Birkelbach J."/>
            <person name="Nuebel U."/>
            <person name="Pietschmann T."/>
            <person name="Bach T."/>
            <person name="Mueller R."/>
        </authorList>
    </citation>
    <scope>NUCLEOTIDE SEQUENCE [LARGE SCALE GENOMIC DNA]</scope>
    <source>
        <strain evidence="5 6">MSr11954</strain>
    </source>
</reference>
<dbReference type="Pfam" id="PF01638">
    <property type="entry name" value="HxlR"/>
    <property type="match status" value="1"/>
</dbReference>
<dbReference type="SUPFAM" id="SSF55718">
    <property type="entry name" value="SCP-like"/>
    <property type="match status" value="1"/>
</dbReference>
<dbReference type="EMBL" id="CP089984">
    <property type="protein sequence ID" value="WXB15367.1"/>
    <property type="molecule type" value="Genomic_DNA"/>
</dbReference>
<sequence>MKSYGQYCGVARGLDVIGDRWVLLIVRELLDGPRRYSELAYGLPGIATNLLAERLRTMQENGLVIGTDDDRYQLTEWGESLRGVLSAIGGWARPMMDRMAEGDVFRSHWIAHPIRDMFPGTDPARPELTIELRCGEEPMTLRSTKGRVSVHPGSATAPDLVLTGPPDAAFGLLARRIKPAEAKARGLAITGDVRLLGRLTTGLALPVRVESRAKRT</sequence>
<dbReference type="SUPFAM" id="SSF46785">
    <property type="entry name" value="Winged helix' DNA-binding domain"/>
    <property type="match status" value="1"/>
</dbReference>
<dbReference type="PROSITE" id="PS51118">
    <property type="entry name" value="HTH_HXLR"/>
    <property type="match status" value="1"/>
</dbReference>